<comment type="caution">
    <text evidence="1">The sequence shown here is derived from an EMBL/GenBank/DDBJ whole genome shotgun (WGS) entry which is preliminary data.</text>
</comment>
<evidence type="ECO:0000313" key="2">
    <source>
        <dbReference type="Proteomes" id="UP000887013"/>
    </source>
</evidence>
<protein>
    <submittedName>
        <fullName evidence="1">Uncharacterized protein</fullName>
    </submittedName>
</protein>
<organism evidence="1 2">
    <name type="scientific">Nephila pilipes</name>
    <name type="common">Giant wood spider</name>
    <name type="synonym">Nephila maculata</name>
    <dbReference type="NCBI Taxonomy" id="299642"/>
    <lineage>
        <taxon>Eukaryota</taxon>
        <taxon>Metazoa</taxon>
        <taxon>Ecdysozoa</taxon>
        <taxon>Arthropoda</taxon>
        <taxon>Chelicerata</taxon>
        <taxon>Arachnida</taxon>
        <taxon>Araneae</taxon>
        <taxon>Araneomorphae</taxon>
        <taxon>Entelegynae</taxon>
        <taxon>Araneoidea</taxon>
        <taxon>Nephilidae</taxon>
        <taxon>Nephila</taxon>
    </lineage>
</organism>
<name>A0A8X6R287_NEPPI</name>
<gene>
    <name evidence="1" type="ORF">NPIL_630001</name>
</gene>
<reference evidence="1" key="1">
    <citation type="submission" date="2020-08" db="EMBL/GenBank/DDBJ databases">
        <title>Multicomponent nature underlies the extraordinary mechanical properties of spider dragline silk.</title>
        <authorList>
            <person name="Kono N."/>
            <person name="Nakamura H."/>
            <person name="Mori M."/>
            <person name="Yoshida Y."/>
            <person name="Ohtoshi R."/>
            <person name="Malay A.D."/>
            <person name="Moran D.A.P."/>
            <person name="Tomita M."/>
            <person name="Numata K."/>
            <person name="Arakawa K."/>
        </authorList>
    </citation>
    <scope>NUCLEOTIDE SEQUENCE</scope>
</reference>
<keyword evidence="2" id="KW-1185">Reference proteome</keyword>
<dbReference type="Proteomes" id="UP000887013">
    <property type="component" value="Unassembled WGS sequence"/>
</dbReference>
<accession>A0A8X6R287</accession>
<proteinExistence type="predicted"/>
<dbReference type="AlphaFoldDB" id="A0A8X6R287"/>
<sequence length="195" mass="21671">MVHKTHQNIERPKISLPFLSVPVSKVAVNHYKLPMKILLETCLQISQCLIISSLTASETNRDLGSNSSFSIHVSSNISKDTLMDEETDNSNIGKLNTRCIIPSKQNTRGLEISKCLTATVDSFVANEKHSSELPIKIDQIQESCELQPSADSSANNDKYYSCPVKSETGGNLKLNSRKDNNLSPDFTRIDAMKHY</sequence>
<evidence type="ECO:0000313" key="1">
    <source>
        <dbReference type="EMBL" id="GFU50129.1"/>
    </source>
</evidence>
<dbReference type="EMBL" id="BMAW01087110">
    <property type="protein sequence ID" value="GFU50129.1"/>
    <property type="molecule type" value="Genomic_DNA"/>
</dbReference>